<evidence type="ECO:0000313" key="6">
    <source>
        <dbReference type="EMBL" id="EEB14099.1"/>
    </source>
</evidence>
<keyword evidence="8" id="KW-1185">Reference proteome</keyword>
<dbReference type="OrthoDB" id="329563at2759"/>
<name>E0VL43_PEDHC</name>
<dbReference type="AlphaFoldDB" id="E0VL43"/>
<dbReference type="HOGENOM" id="CLU_008850_1_0_1"/>
<dbReference type="Proteomes" id="UP000009046">
    <property type="component" value="Unassembled WGS sequence"/>
</dbReference>
<dbReference type="STRING" id="121224.E0VL43"/>
<dbReference type="PROSITE" id="PS50005">
    <property type="entry name" value="TPR"/>
    <property type="match status" value="3"/>
</dbReference>
<dbReference type="FunCoup" id="E0VL43">
    <property type="interactions" value="2563"/>
</dbReference>
<dbReference type="OMA" id="WHSPQAW"/>
<reference evidence="6" key="1">
    <citation type="submission" date="2007-04" db="EMBL/GenBank/DDBJ databases">
        <title>Annotation of Pediculus humanus corporis strain USDA.</title>
        <authorList>
            <person name="Kirkness E."/>
            <person name="Hannick L."/>
            <person name="Hass B."/>
            <person name="Bruggner R."/>
            <person name="Lawson D."/>
            <person name="Bidwell S."/>
            <person name="Joardar V."/>
            <person name="Caler E."/>
            <person name="Walenz B."/>
            <person name="Inman J."/>
            <person name="Schobel S."/>
            <person name="Galinsky K."/>
            <person name="Amedeo P."/>
            <person name="Strausberg R."/>
        </authorList>
    </citation>
    <scope>NUCLEOTIDE SEQUENCE</scope>
    <source>
        <strain evidence="6">USDA</strain>
    </source>
</reference>
<evidence type="ECO:0000256" key="3">
    <source>
        <dbReference type="ARBA" id="ARBA00039307"/>
    </source>
</evidence>
<dbReference type="eggNOG" id="KOG1126">
    <property type="taxonomic scope" value="Eukaryota"/>
</dbReference>
<dbReference type="KEGG" id="phu:Phum_PHUM280670"/>
<reference evidence="7" key="3">
    <citation type="submission" date="2021-02" db="UniProtKB">
        <authorList>
            <consortium name="EnsemblMetazoa"/>
        </authorList>
    </citation>
    <scope>IDENTIFICATION</scope>
    <source>
        <strain evidence="7">USDA</strain>
    </source>
</reference>
<feature type="region of interest" description="Disordered" evidence="5">
    <location>
        <begin position="669"/>
        <end position="728"/>
    </location>
</feature>
<evidence type="ECO:0000256" key="1">
    <source>
        <dbReference type="ARBA" id="ARBA00022803"/>
    </source>
</evidence>
<reference evidence="6" key="2">
    <citation type="submission" date="2007-04" db="EMBL/GenBank/DDBJ databases">
        <title>The genome of the human body louse.</title>
        <authorList>
            <consortium name="The Human Body Louse Genome Consortium"/>
            <person name="Kirkness E."/>
            <person name="Walenz B."/>
            <person name="Hass B."/>
            <person name="Bruggner R."/>
            <person name="Strausberg R."/>
        </authorList>
    </citation>
    <scope>NUCLEOTIDE SEQUENCE</scope>
    <source>
        <strain evidence="6">USDA</strain>
    </source>
</reference>
<keyword evidence="1 4" id="KW-0802">TPR repeat</keyword>
<dbReference type="Pfam" id="PF14559">
    <property type="entry name" value="TPR_19"/>
    <property type="match status" value="1"/>
</dbReference>
<evidence type="ECO:0000256" key="5">
    <source>
        <dbReference type="SAM" id="MobiDB-lite"/>
    </source>
</evidence>
<evidence type="ECO:0000256" key="4">
    <source>
        <dbReference type="PROSITE-ProRule" id="PRU00339"/>
    </source>
</evidence>
<dbReference type="EMBL" id="AAZO01003262">
    <property type="status" value="NOT_ANNOTATED_CDS"/>
    <property type="molecule type" value="Genomic_DNA"/>
</dbReference>
<gene>
    <name evidence="7" type="primary">8229459</name>
    <name evidence="6" type="ORF">Phum_PHUM280670</name>
</gene>
<dbReference type="GO" id="GO:0016567">
    <property type="term" value="P:protein ubiquitination"/>
    <property type="evidence" value="ECO:0007669"/>
    <property type="project" value="TreeGrafter"/>
</dbReference>
<dbReference type="EMBL" id="DS235269">
    <property type="protein sequence ID" value="EEB14099.1"/>
    <property type="molecule type" value="Genomic_DNA"/>
</dbReference>
<feature type="repeat" description="TPR" evidence="4">
    <location>
        <begin position="489"/>
        <end position="522"/>
    </location>
</feature>
<dbReference type="Gene3D" id="1.25.40.10">
    <property type="entry name" value="Tetratricopeptide repeat domain"/>
    <property type="match status" value="3"/>
</dbReference>
<dbReference type="VEuPathDB" id="VectorBase:PHUM280670"/>
<evidence type="ECO:0000313" key="8">
    <source>
        <dbReference type="Proteomes" id="UP000009046"/>
    </source>
</evidence>
<dbReference type="GO" id="GO:0051301">
    <property type="term" value="P:cell division"/>
    <property type="evidence" value="ECO:0007669"/>
    <property type="project" value="UniProtKB-KW"/>
</dbReference>
<dbReference type="EnsemblMetazoa" id="PHUM280670-RA">
    <property type="protein sequence ID" value="PHUM280670-PA"/>
    <property type="gene ID" value="PHUM280670"/>
</dbReference>
<accession>E0VL43</accession>
<dbReference type="EMBL" id="AAZO01003263">
    <property type="status" value="NOT_ANNOTATED_CDS"/>
    <property type="molecule type" value="Genomic_DNA"/>
</dbReference>
<dbReference type="GO" id="GO:0031145">
    <property type="term" value="P:anaphase-promoting complex-dependent catabolic process"/>
    <property type="evidence" value="ECO:0007669"/>
    <property type="project" value="TreeGrafter"/>
</dbReference>
<dbReference type="GO" id="GO:0007091">
    <property type="term" value="P:metaphase/anaphase transition of mitotic cell cycle"/>
    <property type="evidence" value="ECO:0007669"/>
    <property type="project" value="TreeGrafter"/>
</dbReference>
<organism>
    <name type="scientific">Pediculus humanus subsp. corporis</name>
    <name type="common">Body louse</name>
    <dbReference type="NCBI Taxonomy" id="121224"/>
    <lineage>
        <taxon>Eukaryota</taxon>
        <taxon>Metazoa</taxon>
        <taxon>Ecdysozoa</taxon>
        <taxon>Arthropoda</taxon>
        <taxon>Hexapoda</taxon>
        <taxon>Insecta</taxon>
        <taxon>Pterygota</taxon>
        <taxon>Neoptera</taxon>
        <taxon>Paraneoptera</taxon>
        <taxon>Psocodea</taxon>
        <taxon>Troctomorpha</taxon>
        <taxon>Phthiraptera</taxon>
        <taxon>Anoplura</taxon>
        <taxon>Pediculidae</taxon>
        <taxon>Pediculus</taxon>
    </lineage>
</organism>
<comment type="similarity">
    <text evidence="2">Belongs to the APC3/CDC27 family.</text>
</comment>
<evidence type="ECO:0000256" key="2">
    <source>
        <dbReference type="ARBA" id="ARBA00038210"/>
    </source>
</evidence>
<feature type="region of interest" description="Disordered" evidence="5">
    <location>
        <begin position="298"/>
        <end position="397"/>
    </location>
</feature>
<feature type="compositionally biased region" description="Polar residues" evidence="5">
    <location>
        <begin position="311"/>
        <end position="369"/>
    </location>
</feature>
<dbReference type="PANTHER" id="PTHR12558:SF13">
    <property type="entry name" value="CELL DIVISION CYCLE PROTEIN 27 HOMOLOG"/>
    <property type="match status" value="1"/>
</dbReference>
<dbReference type="InterPro" id="IPR011990">
    <property type="entry name" value="TPR-like_helical_dom_sf"/>
</dbReference>
<dbReference type="GO" id="GO:0005737">
    <property type="term" value="C:cytoplasm"/>
    <property type="evidence" value="ECO:0007669"/>
    <property type="project" value="TreeGrafter"/>
</dbReference>
<feature type="repeat" description="TPR" evidence="4">
    <location>
        <begin position="531"/>
        <end position="564"/>
    </location>
</feature>
<dbReference type="Pfam" id="PF12895">
    <property type="entry name" value="ANAPC3"/>
    <property type="match status" value="1"/>
</dbReference>
<dbReference type="SUPFAM" id="SSF48452">
    <property type="entry name" value="TPR-like"/>
    <property type="match status" value="2"/>
</dbReference>
<protein>
    <recommendedName>
        <fullName evidence="3">Cell division cycle protein 27 homolog</fullName>
    </recommendedName>
</protein>
<dbReference type="RefSeq" id="XP_002426837.1">
    <property type="nucleotide sequence ID" value="XM_002426792.1"/>
</dbReference>
<evidence type="ECO:0000313" key="7">
    <source>
        <dbReference type="EnsemblMetazoa" id="PHUM280670-PA"/>
    </source>
</evidence>
<sequence>MIVFEPVQAAIWHCLNHYSYDDAIFLAERLYAEVECDESLFLLATCYYRSGLISMAYSTLKKKDAHSPQIRCLLAKCCVDLQKYAEAESILTGQSIMKSKEINDDDIISEFGDESCFVFKILAIIASKTHRIELTAEMYKKSLKLNPFLWHSFEQLCNLGYEPDPNDIFTVSKMENFTCCHGINPVVNYVNNNLSEKNYPVNNSSSHNNMDLHYKSSSTPVQLMNVANSGTCAVRLFATPEENIPMTPSSLGIATLSSIPSSKVKKNSRFRSMFSPIQIPSFGLLPFNFDTGSPADNSSALTPDIYDSKNRSLSNKETPLQQGKPVFSQSGNTSNTANIVNSNQSNSVTPPLQSVRRSTRLFSSSCSVKENNKSPKHGKFVSPKSPSRKTKRGVSKTNLSINSFNEITVNNNEKNRNNDKNNIPVEQITNEKNSVSISMQALQIQKDAAEGLMTLLRDIGTAYLNLSKFECLKAIECFNNLSPSQRNTGWVLAMIAKAYYELPDYPNSIKYFRKVRETDPERLLLTELYSTALWFLQRSVYSKQEKYELALAHYYMAESINPKNVVILCHIGVVQNARQKTESALNWLGKALAINPKSALCKFHRAKIYFNIGRHVEALKELEQLKQIVPKESLVYYLIGKLHKKLGNTHLALMHFSWAMDLDPKGTHTQIKESIDPSLSRGPGEDGIISGQDTTAENEVDEGGSIEPNQQPPPEHHEQSLQESDESF</sequence>
<dbReference type="InterPro" id="IPR019734">
    <property type="entry name" value="TPR_rpt"/>
</dbReference>
<keyword evidence="6" id="KW-0132">Cell division</keyword>
<keyword evidence="6" id="KW-0131">Cell cycle</keyword>
<dbReference type="GeneID" id="8229459"/>
<dbReference type="CTD" id="8229459"/>
<dbReference type="SMART" id="SM00028">
    <property type="entry name" value="TPR"/>
    <property type="match status" value="6"/>
</dbReference>
<dbReference type="PANTHER" id="PTHR12558">
    <property type="entry name" value="CELL DIVISION CYCLE 16,23,27"/>
    <property type="match status" value="1"/>
</dbReference>
<dbReference type="InParanoid" id="E0VL43"/>
<feature type="repeat" description="TPR" evidence="4">
    <location>
        <begin position="633"/>
        <end position="666"/>
    </location>
</feature>
<dbReference type="GO" id="GO:0005680">
    <property type="term" value="C:anaphase-promoting complex"/>
    <property type="evidence" value="ECO:0007669"/>
    <property type="project" value="TreeGrafter"/>
</dbReference>
<proteinExistence type="inferred from homology"/>